<dbReference type="KEGG" id="olu:OSTLU_29567"/>
<dbReference type="OMA" id="CDELWWP"/>
<gene>
    <name evidence="1" type="ORF">OSTLU_29567</name>
</gene>
<dbReference type="Gramene" id="ABP01073">
    <property type="protein sequence ID" value="ABP01073"/>
    <property type="gene ID" value="OSTLU_29567"/>
</dbReference>
<dbReference type="OrthoDB" id="497643at2759"/>
<accession>A4SBD3</accession>
<evidence type="ECO:0000313" key="1">
    <source>
        <dbReference type="EMBL" id="ABP01073.1"/>
    </source>
</evidence>
<keyword evidence="2" id="KW-1185">Reference proteome</keyword>
<reference evidence="1 2" key="1">
    <citation type="journal article" date="2007" name="Proc. Natl. Acad. Sci. U.S.A.">
        <title>The tiny eukaryote Ostreococcus provides genomic insights into the paradox of plankton speciation.</title>
        <authorList>
            <person name="Palenik B."/>
            <person name="Grimwood J."/>
            <person name="Aerts A."/>
            <person name="Rouze P."/>
            <person name="Salamov A."/>
            <person name="Putnam N."/>
            <person name="Dupont C."/>
            <person name="Jorgensen R."/>
            <person name="Derelle E."/>
            <person name="Rombauts S."/>
            <person name="Zhou K."/>
            <person name="Otillar R."/>
            <person name="Merchant S.S."/>
            <person name="Podell S."/>
            <person name="Gaasterland T."/>
            <person name="Napoli C."/>
            <person name="Gendler K."/>
            <person name="Manuell A."/>
            <person name="Tai V."/>
            <person name="Vallon O."/>
            <person name="Piganeau G."/>
            <person name="Jancek S."/>
            <person name="Heijde M."/>
            <person name="Jabbari K."/>
            <person name="Bowler C."/>
            <person name="Lohr M."/>
            <person name="Robbens S."/>
            <person name="Werner G."/>
            <person name="Dubchak I."/>
            <person name="Pazour G.J."/>
            <person name="Ren Q."/>
            <person name="Paulsen I."/>
            <person name="Delwiche C."/>
            <person name="Schmutz J."/>
            <person name="Rokhsar D."/>
            <person name="Van de Peer Y."/>
            <person name="Moreau H."/>
            <person name="Grigoriev I.V."/>
        </authorList>
    </citation>
    <scope>NUCLEOTIDE SEQUENCE [LARGE SCALE GENOMIC DNA]</scope>
    <source>
        <strain evidence="1 2">CCE9901</strain>
    </source>
</reference>
<sequence length="196" mass="21211">MSSGDEASSSSVDAECPLETLLDPKLTGAVTKASVIELLRDASARALSETSDRCACSRRGCAYKKMVDCDELWWPRYAEAWYEPGMAPAFPGKAPKDKKSWKNAYLAAKPEDGPTAEEVARREAKVKKREEMLARWKEENLAGSGALRGRAAGVGDVVAPVDLSDKEAMRAFYKSVRAKPKGKSARGSHAPVFGAD</sequence>
<dbReference type="GeneID" id="5006655"/>
<dbReference type="Proteomes" id="UP000001568">
    <property type="component" value="Chromosome 20"/>
</dbReference>
<dbReference type="EMBL" id="CP000600">
    <property type="protein sequence ID" value="ABP01073.1"/>
    <property type="molecule type" value="Genomic_DNA"/>
</dbReference>
<protein>
    <submittedName>
        <fullName evidence="1">Uncharacterized protein</fullName>
    </submittedName>
</protein>
<dbReference type="RefSeq" id="XP_001422756.1">
    <property type="nucleotide sequence ID" value="XM_001422719.1"/>
</dbReference>
<name>A4SBD3_OSTLU</name>
<evidence type="ECO:0000313" key="2">
    <source>
        <dbReference type="Proteomes" id="UP000001568"/>
    </source>
</evidence>
<organism evidence="1 2">
    <name type="scientific">Ostreococcus lucimarinus (strain CCE9901)</name>
    <dbReference type="NCBI Taxonomy" id="436017"/>
    <lineage>
        <taxon>Eukaryota</taxon>
        <taxon>Viridiplantae</taxon>
        <taxon>Chlorophyta</taxon>
        <taxon>Mamiellophyceae</taxon>
        <taxon>Mamiellales</taxon>
        <taxon>Bathycoccaceae</taxon>
        <taxon>Ostreococcus</taxon>
    </lineage>
</organism>
<proteinExistence type="predicted"/>
<dbReference type="HOGENOM" id="CLU_1392247_0_0_1"/>
<dbReference type="AlphaFoldDB" id="A4SBD3"/>